<evidence type="ECO:0000256" key="5">
    <source>
        <dbReference type="SAM" id="Phobius"/>
    </source>
</evidence>
<dbReference type="SUPFAM" id="SSF103473">
    <property type="entry name" value="MFS general substrate transporter"/>
    <property type="match status" value="1"/>
</dbReference>
<dbReference type="Pfam" id="PF07690">
    <property type="entry name" value="MFS_1"/>
    <property type="match status" value="1"/>
</dbReference>
<feature type="transmembrane region" description="Helical" evidence="5">
    <location>
        <begin position="296"/>
        <end position="315"/>
    </location>
</feature>
<keyword evidence="2 5" id="KW-0812">Transmembrane</keyword>
<dbReference type="InterPro" id="IPR011701">
    <property type="entry name" value="MFS"/>
</dbReference>
<dbReference type="RefSeq" id="WP_096602031.1">
    <property type="nucleotide sequence ID" value="NZ_OBEN01000005.1"/>
</dbReference>
<evidence type="ECO:0000313" key="7">
    <source>
        <dbReference type="EMBL" id="SNZ14311.1"/>
    </source>
</evidence>
<feature type="transmembrane region" description="Helical" evidence="5">
    <location>
        <begin position="115"/>
        <end position="135"/>
    </location>
</feature>
<dbReference type="GO" id="GO:0046943">
    <property type="term" value="F:carboxylic acid transmembrane transporter activity"/>
    <property type="evidence" value="ECO:0007669"/>
    <property type="project" value="TreeGrafter"/>
</dbReference>
<evidence type="ECO:0000259" key="6">
    <source>
        <dbReference type="PROSITE" id="PS50850"/>
    </source>
</evidence>
<dbReference type="OrthoDB" id="9787026at2"/>
<keyword evidence="8" id="KW-1185">Reference proteome</keyword>
<reference evidence="8" key="1">
    <citation type="submission" date="2017-09" db="EMBL/GenBank/DDBJ databases">
        <authorList>
            <person name="Varghese N."/>
            <person name="Submissions S."/>
        </authorList>
    </citation>
    <scope>NUCLEOTIDE SEQUENCE [LARGE SCALE GENOMIC DNA]</scope>
    <source>
        <strain evidence="8">DSM 2913</strain>
    </source>
</reference>
<dbReference type="EMBL" id="OBEN01000005">
    <property type="protein sequence ID" value="SNZ14311.1"/>
    <property type="molecule type" value="Genomic_DNA"/>
</dbReference>
<keyword evidence="3 5" id="KW-1133">Transmembrane helix</keyword>
<comment type="subcellular location">
    <subcellularLocation>
        <location evidence="1">Membrane</location>
        <topology evidence="1">Multi-pass membrane protein</topology>
    </subcellularLocation>
</comment>
<protein>
    <submittedName>
        <fullName evidence="7">Predicted arabinose efflux permease, MFS family</fullName>
    </submittedName>
</protein>
<dbReference type="InterPro" id="IPR020846">
    <property type="entry name" value="MFS_dom"/>
</dbReference>
<dbReference type="InterPro" id="IPR005829">
    <property type="entry name" value="Sugar_transporter_CS"/>
</dbReference>
<sequence length="443" mass="48677">MRFINTDLTCRLDSLPWCRFHTVFVLALGITWVLDAFEIVIVSAVLKPMSLSLGFAPWQSSLMVSGFLLGAILGSLLFGYLADRYGRKKIFLITLLLYSLGTFLTGFANSFETAFFFRVLAGAGIGGEFSAIHSAVDEFIPSRHRGKVDGIISSLWNLGSIMASLSAGFLLSLFDESFAWRFAFLLGGALALLIIFVRFAVPESPRWLLSKGRIDQAERIVQELEKKAGGRYSQDSCSIPIFEGSILDATKLILSRYRWRFLFSSSMSITILATYYGMITLIPVSFHLSSEDIPRILLVGSVGGLIGGILVALASDVLGRKITGTFVSFMSFLLSLLFLLSFNFDLTYLIYSFFAFSFASVAYVSATEIYPSYLRAYAIGLISVMGRLAGAISPIVLVSLASASYTYGIIGLSILWFFGFVSFLIWSIMGLEAKGKAIEEITS</sequence>
<dbReference type="PROSITE" id="PS50850">
    <property type="entry name" value="MFS"/>
    <property type="match status" value="1"/>
</dbReference>
<feature type="transmembrane region" description="Helical" evidence="5">
    <location>
        <begin position="407"/>
        <end position="426"/>
    </location>
</feature>
<evidence type="ECO:0000313" key="8">
    <source>
        <dbReference type="Proteomes" id="UP000218627"/>
    </source>
</evidence>
<feature type="transmembrane region" description="Helical" evidence="5">
    <location>
        <begin position="58"/>
        <end position="78"/>
    </location>
</feature>
<dbReference type="InterPro" id="IPR036259">
    <property type="entry name" value="MFS_trans_sf"/>
</dbReference>
<accession>A0A285P365</accession>
<evidence type="ECO:0000256" key="2">
    <source>
        <dbReference type="ARBA" id="ARBA00022692"/>
    </source>
</evidence>
<organism evidence="7 8">
    <name type="scientific">Hydrogenobacter hydrogenophilus</name>
    <dbReference type="NCBI Taxonomy" id="35835"/>
    <lineage>
        <taxon>Bacteria</taxon>
        <taxon>Pseudomonadati</taxon>
        <taxon>Aquificota</taxon>
        <taxon>Aquificia</taxon>
        <taxon>Aquificales</taxon>
        <taxon>Aquificaceae</taxon>
        <taxon>Hydrogenobacter</taxon>
    </lineage>
</organism>
<dbReference type="GO" id="GO:0005886">
    <property type="term" value="C:plasma membrane"/>
    <property type="evidence" value="ECO:0007669"/>
    <property type="project" value="TreeGrafter"/>
</dbReference>
<dbReference type="PANTHER" id="PTHR23508:SF10">
    <property type="entry name" value="CARBOXYLIC ACID TRANSPORTER PROTEIN HOMOLOG"/>
    <property type="match status" value="1"/>
</dbReference>
<feature type="transmembrane region" description="Helical" evidence="5">
    <location>
        <begin position="261"/>
        <end position="284"/>
    </location>
</feature>
<keyword evidence="4 5" id="KW-0472">Membrane</keyword>
<feature type="transmembrane region" description="Helical" evidence="5">
    <location>
        <begin position="322"/>
        <end position="342"/>
    </location>
</feature>
<dbReference type="AlphaFoldDB" id="A0A285P365"/>
<feature type="transmembrane region" description="Helical" evidence="5">
    <location>
        <begin position="90"/>
        <end position="109"/>
    </location>
</feature>
<name>A0A285P365_9AQUI</name>
<feature type="transmembrane region" description="Helical" evidence="5">
    <location>
        <begin position="155"/>
        <end position="174"/>
    </location>
</feature>
<dbReference type="PROSITE" id="PS00216">
    <property type="entry name" value="SUGAR_TRANSPORT_1"/>
    <property type="match status" value="1"/>
</dbReference>
<proteinExistence type="predicted"/>
<evidence type="ECO:0000256" key="3">
    <source>
        <dbReference type="ARBA" id="ARBA00022989"/>
    </source>
</evidence>
<feature type="transmembrane region" description="Helical" evidence="5">
    <location>
        <begin position="378"/>
        <end position="401"/>
    </location>
</feature>
<feature type="transmembrane region" description="Helical" evidence="5">
    <location>
        <begin position="348"/>
        <end position="366"/>
    </location>
</feature>
<gene>
    <name evidence="7" type="ORF">SAMN06265353_1027</name>
</gene>
<evidence type="ECO:0000256" key="1">
    <source>
        <dbReference type="ARBA" id="ARBA00004141"/>
    </source>
</evidence>
<dbReference type="Gene3D" id="1.20.1250.20">
    <property type="entry name" value="MFS general substrate transporter like domains"/>
    <property type="match status" value="1"/>
</dbReference>
<dbReference type="Proteomes" id="UP000218627">
    <property type="component" value="Unassembled WGS sequence"/>
</dbReference>
<feature type="transmembrane region" description="Helical" evidence="5">
    <location>
        <begin position="20"/>
        <end position="46"/>
    </location>
</feature>
<feature type="transmembrane region" description="Helical" evidence="5">
    <location>
        <begin position="180"/>
        <end position="201"/>
    </location>
</feature>
<evidence type="ECO:0000256" key="4">
    <source>
        <dbReference type="ARBA" id="ARBA00023136"/>
    </source>
</evidence>
<feature type="domain" description="Major facilitator superfamily (MFS) profile" evidence="6">
    <location>
        <begin position="24"/>
        <end position="434"/>
    </location>
</feature>
<dbReference type="PANTHER" id="PTHR23508">
    <property type="entry name" value="CARBOXYLIC ACID TRANSPORTER PROTEIN HOMOLOG"/>
    <property type="match status" value="1"/>
</dbReference>